<evidence type="ECO:0000256" key="1">
    <source>
        <dbReference type="ARBA" id="ARBA00006594"/>
    </source>
</evidence>
<dbReference type="PRINTS" id="PR00506">
    <property type="entry name" value="D21N6MTFRASE"/>
</dbReference>
<dbReference type="Proteomes" id="UP000215214">
    <property type="component" value="Chromosome TJEJU"/>
</dbReference>
<name>A0A238U523_9FLAO</name>
<dbReference type="PROSITE" id="PS00092">
    <property type="entry name" value="N6_MTASE"/>
    <property type="match status" value="1"/>
</dbReference>
<gene>
    <name evidence="8" type="ORF">TJEJU_0394</name>
</gene>
<evidence type="ECO:0000256" key="4">
    <source>
        <dbReference type="ARBA" id="ARBA00022679"/>
    </source>
</evidence>
<dbReference type="Pfam" id="PF01555">
    <property type="entry name" value="N6_N4_Mtase"/>
    <property type="match status" value="1"/>
</dbReference>
<proteinExistence type="inferred from homology"/>
<dbReference type="InterPro" id="IPR002295">
    <property type="entry name" value="N4/N6-MTase_EcoPI_Mod-like"/>
</dbReference>
<dbReference type="GO" id="GO:0032259">
    <property type="term" value="P:methylation"/>
    <property type="evidence" value="ECO:0007669"/>
    <property type="project" value="UniProtKB-KW"/>
</dbReference>
<dbReference type="RefSeq" id="WP_095069053.1">
    <property type="nucleotide sequence ID" value="NZ_LT899436.1"/>
</dbReference>
<dbReference type="REBASE" id="215602">
    <property type="entry name" value="M.Tje22618ORF394P"/>
</dbReference>
<comment type="catalytic activity">
    <reaction evidence="6">
        <text>a 2'-deoxyadenosine in DNA + S-adenosyl-L-methionine = an N(6)-methyl-2'-deoxyadenosine in DNA + S-adenosyl-L-homocysteine + H(+)</text>
        <dbReference type="Rhea" id="RHEA:15197"/>
        <dbReference type="Rhea" id="RHEA-COMP:12418"/>
        <dbReference type="Rhea" id="RHEA-COMP:12419"/>
        <dbReference type="ChEBI" id="CHEBI:15378"/>
        <dbReference type="ChEBI" id="CHEBI:57856"/>
        <dbReference type="ChEBI" id="CHEBI:59789"/>
        <dbReference type="ChEBI" id="CHEBI:90615"/>
        <dbReference type="ChEBI" id="CHEBI:90616"/>
        <dbReference type="EC" id="2.1.1.72"/>
    </reaction>
</comment>
<dbReference type="GO" id="GO:0009007">
    <property type="term" value="F:site-specific DNA-methyltransferase (adenine-specific) activity"/>
    <property type="evidence" value="ECO:0007669"/>
    <property type="project" value="UniProtKB-EC"/>
</dbReference>
<dbReference type="InterPro" id="IPR002052">
    <property type="entry name" value="DNA_methylase_N6_adenine_CS"/>
</dbReference>
<dbReference type="SUPFAM" id="SSF53335">
    <property type="entry name" value="S-adenosyl-L-methionine-dependent methyltransferases"/>
    <property type="match status" value="1"/>
</dbReference>
<dbReference type="GO" id="GO:0003677">
    <property type="term" value="F:DNA binding"/>
    <property type="evidence" value="ECO:0007669"/>
    <property type="project" value="InterPro"/>
</dbReference>
<dbReference type="AlphaFoldDB" id="A0A238U523"/>
<dbReference type="InterPro" id="IPR029063">
    <property type="entry name" value="SAM-dependent_MTases_sf"/>
</dbReference>
<keyword evidence="3 8" id="KW-0489">Methyltransferase</keyword>
<evidence type="ECO:0000313" key="8">
    <source>
        <dbReference type="EMBL" id="SNR14192.1"/>
    </source>
</evidence>
<reference evidence="8 9" key="1">
    <citation type="submission" date="2017-07" db="EMBL/GenBank/DDBJ databases">
        <authorList>
            <person name="Sun Z.S."/>
            <person name="Albrecht U."/>
            <person name="Echele G."/>
            <person name="Lee C.C."/>
        </authorList>
    </citation>
    <scope>NUCLEOTIDE SEQUENCE [LARGE SCALE GENOMIC DNA]</scope>
    <source>
        <strain evidence="9">type strain: KCTC 22618</strain>
    </source>
</reference>
<feature type="domain" description="DNA methylase N-4/N-6" evidence="7">
    <location>
        <begin position="83"/>
        <end position="394"/>
    </location>
</feature>
<dbReference type="KEGG" id="tje:TJEJU_0394"/>
<protein>
    <recommendedName>
        <fullName evidence="2">site-specific DNA-methyltransferase (adenine-specific)</fullName>
        <ecNumber evidence="2">2.1.1.72</ecNumber>
    </recommendedName>
</protein>
<evidence type="ECO:0000256" key="2">
    <source>
        <dbReference type="ARBA" id="ARBA00011900"/>
    </source>
</evidence>
<dbReference type="Gene3D" id="3.40.50.150">
    <property type="entry name" value="Vaccinia Virus protein VP39"/>
    <property type="match status" value="1"/>
</dbReference>
<evidence type="ECO:0000256" key="6">
    <source>
        <dbReference type="ARBA" id="ARBA00047942"/>
    </source>
</evidence>
<dbReference type="InterPro" id="IPR002941">
    <property type="entry name" value="DNA_methylase_N4/N6"/>
</dbReference>
<evidence type="ECO:0000256" key="3">
    <source>
        <dbReference type="ARBA" id="ARBA00022603"/>
    </source>
</evidence>
<keyword evidence="9" id="KW-1185">Reference proteome</keyword>
<dbReference type="GO" id="GO:0008170">
    <property type="term" value="F:N-methyltransferase activity"/>
    <property type="evidence" value="ECO:0007669"/>
    <property type="project" value="InterPro"/>
</dbReference>
<keyword evidence="4 8" id="KW-0808">Transferase</keyword>
<dbReference type="EMBL" id="LT899436">
    <property type="protein sequence ID" value="SNR14192.1"/>
    <property type="molecule type" value="Genomic_DNA"/>
</dbReference>
<evidence type="ECO:0000313" key="9">
    <source>
        <dbReference type="Proteomes" id="UP000215214"/>
    </source>
</evidence>
<dbReference type="EC" id="2.1.1.72" evidence="2"/>
<organism evidence="8 9">
    <name type="scientific">Tenacibaculum jejuense</name>
    <dbReference type="NCBI Taxonomy" id="584609"/>
    <lineage>
        <taxon>Bacteria</taxon>
        <taxon>Pseudomonadati</taxon>
        <taxon>Bacteroidota</taxon>
        <taxon>Flavobacteriia</taxon>
        <taxon>Flavobacteriales</taxon>
        <taxon>Flavobacteriaceae</taxon>
        <taxon>Tenacibaculum</taxon>
    </lineage>
</organism>
<accession>A0A238U523</accession>
<dbReference type="OrthoDB" id="9800801at2"/>
<comment type="similarity">
    <text evidence="1">Belongs to the N(4)/N(6)-methyltransferase family.</text>
</comment>
<sequence>MPIKYIPYTPNTIEGQAVLDNITRTKRVLRYRENNEVYNRLERGMPYYEVETVEQVGESSDNLIMRGECVSNCAYLKEQGIKVDLVYIDPPFASGVDYAKKVYLRRNPKLAEKIKTAKKELNSEDFKFFEEKMYGDIWQKEEYLNWMYENLQAIRSIMNENASIYLHLDTHIGHYGKILMDEVFGEDNFINHISWMRSHAHGDSGQGSSHFGRVVDMIFYYRLGSEGVWNPQYLDYSEETIKRDYKYKEKDGRKYRLAPVDGPGGASKGNPYYEFEGISGYWRFSKEKMQKLYDEGIVVKSSTGKSLSQKKYLDEAKGKSVTDLWDDVYRVSPTSNERVDYATQKPEALLTRIIETSSNEKMIVADFFGGSGVTAKVANKLGRKFIHCDVGINSIQTVRDRLVAEKANFTIKEVKDGVNLFRNPQQTMDKLATLITGLQTKVEGVSNFWLGAINDSKLGTVPVYVPDLIDSQQKLLDIPTINRIINQEIQNLSINAKKVIVYYIDIDDEKELKKFIKENNATTTDVELKDLKNLLHETVVDDELEFSITEGKGEYTVSIDKFTSDRLQQKINEFNEKGNLQAINKGKKFDPINISEEGLELIELISLDCKNSEGEWFSSTEIKIDKLGYVIYDGEKSKDFWNGKITSKEKSLRIKVRNISGDESIVSVE</sequence>
<evidence type="ECO:0000259" key="7">
    <source>
        <dbReference type="Pfam" id="PF01555"/>
    </source>
</evidence>
<evidence type="ECO:0000256" key="5">
    <source>
        <dbReference type="ARBA" id="ARBA00022691"/>
    </source>
</evidence>
<keyword evidence="5" id="KW-0949">S-adenosyl-L-methionine</keyword>